<protein>
    <submittedName>
        <fullName evidence="1">Uncharacterized protein</fullName>
    </submittedName>
</protein>
<gene>
    <name evidence="1" type="ORF">PNEG_00927</name>
</gene>
<evidence type="ECO:0000313" key="2">
    <source>
        <dbReference type="Proteomes" id="UP000011958"/>
    </source>
</evidence>
<proteinExistence type="predicted"/>
<name>M7PK23_PNEMU</name>
<evidence type="ECO:0000313" key="1">
    <source>
        <dbReference type="EMBL" id="EMR10779.1"/>
    </source>
</evidence>
<accession>M7PK23</accession>
<dbReference type="OMA" id="DWFMERQ"/>
<dbReference type="Pfam" id="PF10454">
    <property type="entry name" value="DUF2458"/>
    <property type="match status" value="1"/>
</dbReference>
<dbReference type="RefSeq" id="XP_007872839.1">
    <property type="nucleotide sequence ID" value="XM_007874648.1"/>
</dbReference>
<dbReference type="GeneID" id="19894625"/>
<comment type="caution">
    <text evidence="1">The sequence shown here is derived from an EMBL/GenBank/DDBJ whole genome shotgun (WGS) entry which is preliminary data.</text>
</comment>
<dbReference type="OrthoDB" id="5363415at2759"/>
<sequence>MSNEIEEKKDTDVFNILNKLISEQQRKRISTVSKQDYTFSAENSISFKNDDLKKSTFYSPNFIVKPHVDPTSIETYPNALRYIIQLTLWDPSILKKIKEMVEEQASYEEKWLKDRQILIENLKNKQKANIIVSRLTGEEEKEFEETIEHELLLYDLKVHRAIQEMSKIQEKELQRLGIPFFVNTKDKINTENKKKVIQLLKDLVSE</sequence>
<dbReference type="eggNOG" id="ENOG502SASY">
    <property type="taxonomic scope" value="Eukaryota"/>
</dbReference>
<keyword evidence="2" id="KW-1185">Reference proteome</keyword>
<reference evidence="2" key="1">
    <citation type="journal article" date="2016" name="Nat. Commun.">
        <title>Genome analysis of three Pneumocystis species reveals adaptation mechanisms to life exclusively in mammalian hosts.</title>
        <authorList>
            <person name="Ma L."/>
            <person name="Chen Z."/>
            <person name="Huang D.W."/>
            <person name="Kutty G."/>
            <person name="Ishihara M."/>
            <person name="Wang H."/>
            <person name="Abouelleil A."/>
            <person name="Bishop L."/>
            <person name="Davey E."/>
            <person name="Deng R."/>
            <person name="Deng X."/>
            <person name="Fan L."/>
            <person name="Fantoni G."/>
            <person name="Fitzgerald M."/>
            <person name="Gogineni E."/>
            <person name="Goldberg J.M."/>
            <person name="Handley G."/>
            <person name="Hu X."/>
            <person name="Huber C."/>
            <person name="Jiao X."/>
            <person name="Jones K."/>
            <person name="Levin J.Z."/>
            <person name="Liu Y."/>
            <person name="Macdonald P."/>
            <person name="Melnikov A."/>
            <person name="Raley C."/>
            <person name="Sassi M."/>
            <person name="Sherman B.T."/>
            <person name="Song X."/>
            <person name="Sykes S."/>
            <person name="Tran B."/>
            <person name="Walsh L."/>
            <person name="Xia Y."/>
            <person name="Yang J."/>
            <person name="Young S."/>
            <person name="Zeng Q."/>
            <person name="Zheng X."/>
            <person name="Stephens R."/>
            <person name="Nusbaum C."/>
            <person name="Birren B.W."/>
            <person name="Azadi P."/>
            <person name="Lempicki R.A."/>
            <person name="Cuomo C.A."/>
            <person name="Kovacs J.A."/>
        </authorList>
    </citation>
    <scope>NUCLEOTIDE SEQUENCE [LARGE SCALE GENOMIC DNA]</scope>
    <source>
        <strain evidence="2">B123</strain>
    </source>
</reference>
<dbReference type="Proteomes" id="UP000011958">
    <property type="component" value="Unassembled WGS sequence"/>
</dbReference>
<dbReference type="EMBL" id="AFWA02000003">
    <property type="protein sequence ID" value="EMR10779.1"/>
    <property type="molecule type" value="Genomic_DNA"/>
</dbReference>
<organism evidence="1 2">
    <name type="scientific">Pneumocystis murina (strain B123)</name>
    <name type="common">Mouse pneumocystis pneumonia agent</name>
    <name type="synonym">Pneumocystis carinii f. sp. muris</name>
    <dbReference type="NCBI Taxonomy" id="1069680"/>
    <lineage>
        <taxon>Eukaryota</taxon>
        <taxon>Fungi</taxon>
        <taxon>Dikarya</taxon>
        <taxon>Ascomycota</taxon>
        <taxon>Taphrinomycotina</taxon>
        <taxon>Pneumocystomycetes</taxon>
        <taxon>Pneumocystaceae</taxon>
        <taxon>Pneumocystis</taxon>
    </lineage>
</organism>
<dbReference type="InterPro" id="IPR018858">
    <property type="entry name" value="DUF2458"/>
</dbReference>
<dbReference type="AlphaFoldDB" id="M7PK23"/>
<dbReference type="HOGENOM" id="CLU_1332425_0_0_1"/>
<dbReference type="VEuPathDB" id="FungiDB:PNEG_00927"/>